<gene>
    <name evidence="2" type="ORF">CH64_1243</name>
</gene>
<dbReference type="EMBL" id="CP009787">
    <property type="protein sequence ID" value="AJJ09330.1"/>
    <property type="molecule type" value="Genomic_DNA"/>
</dbReference>
<proteinExistence type="predicted"/>
<dbReference type="Proteomes" id="UP000031914">
    <property type="component" value="Chromosome"/>
</dbReference>
<protein>
    <submittedName>
        <fullName evidence="2">Uncharacterized protein</fullName>
    </submittedName>
</protein>
<reference evidence="2 3" key="1">
    <citation type="journal article" date="2015" name="Genome Announc.">
        <title>Thirty-Two Complete Genome Assemblies of Nine Yersinia Species, Including Y. pestis, Y. pseudotuberculosis, and Y. enterocolitica.</title>
        <authorList>
            <person name="Johnson S.L."/>
            <person name="Daligault H.E."/>
            <person name="Davenport K.W."/>
            <person name="Jaissle J."/>
            <person name="Frey K.G."/>
            <person name="Ladner J.T."/>
            <person name="Broomall S.M."/>
            <person name="Bishop-Lilly K.A."/>
            <person name="Bruce D.C."/>
            <person name="Coyne S.R."/>
            <person name="Gibbons H.S."/>
            <person name="Lo C.C."/>
            <person name="Munk A.C."/>
            <person name="Rosenzweig C.N."/>
            <person name="Koroleva G.I."/>
            <person name="Palacios G.F."/>
            <person name="Redden C.L."/>
            <person name="Xu Y."/>
            <person name="Minogue T.D."/>
            <person name="Chain P.S."/>
        </authorList>
    </citation>
    <scope>NUCLEOTIDE SEQUENCE [LARGE SCALE GENOMIC DNA]</scope>
    <source>
        <strain evidence="2 3">YRA</strain>
    </source>
</reference>
<feature type="region of interest" description="Disordered" evidence="1">
    <location>
        <begin position="37"/>
        <end position="67"/>
    </location>
</feature>
<sequence>MQLFKEWRYSRKIHNRRCTLKPLGEMTLGGGNRILVGTMGASNSSNKPREKMANSNSTGGDASKDLALSSQGVGDSLLSATTADEDVWIKFCSNACRLAMR</sequence>
<evidence type="ECO:0000313" key="3">
    <source>
        <dbReference type="Proteomes" id="UP000031914"/>
    </source>
</evidence>
<evidence type="ECO:0000256" key="1">
    <source>
        <dbReference type="SAM" id="MobiDB-lite"/>
    </source>
</evidence>
<name>A0ABM5S800_YERRO</name>
<organism evidence="2 3">
    <name type="scientific">Yersinia rohdei</name>
    <dbReference type="NCBI Taxonomy" id="29485"/>
    <lineage>
        <taxon>Bacteria</taxon>
        <taxon>Pseudomonadati</taxon>
        <taxon>Pseudomonadota</taxon>
        <taxon>Gammaproteobacteria</taxon>
        <taxon>Enterobacterales</taxon>
        <taxon>Yersiniaceae</taxon>
        <taxon>Yersinia</taxon>
    </lineage>
</organism>
<evidence type="ECO:0000313" key="2">
    <source>
        <dbReference type="EMBL" id="AJJ09330.1"/>
    </source>
</evidence>
<accession>A0ABM5S800</accession>
<keyword evidence="3" id="KW-1185">Reference proteome</keyword>